<dbReference type="InterPro" id="IPR015797">
    <property type="entry name" value="NUDIX_hydrolase-like_dom_sf"/>
</dbReference>
<accession>A0A2M8KVT3</accession>
<dbReference type="InterPro" id="IPR020476">
    <property type="entry name" value="Nudix_hydrolase"/>
</dbReference>
<proteinExistence type="inferred from homology"/>
<evidence type="ECO:0000313" key="6">
    <source>
        <dbReference type="Proteomes" id="UP000229098"/>
    </source>
</evidence>
<dbReference type="SUPFAM" id="SSF55811">
    <property type="entry name" value="Nudix"/>
    <property type="match status" value="1"/>
</dbReference>
<evidence type="ECO:0000256" key="2">
    <source>
        <dbReference type="ARBA" id="ARBA00022801"/>
    </source>
</evidence>
<organism evidence="5 6">
    <name type="scientific">Candidatus Ryanbacteria bacterium CG10_big_fil_rev_8_21_14_0_10_43_42</name>
    <dbReference type="NCBI Taxonomy" id="1974864"/>
    <lineage>
        <taxon>Bacteria</taxon>
        <taxon>Candidatus Ryaniibacteriota</taxon>
    </lineage>
</organism>
<dbReference type="GO" id="GO:0016787">
    <property type="term" value="F:hydrolase activity"/>
    <property type="evidence" value="ECO:0007669"/>
    <property type="project" value="UniProtKB-KW"/>
</dbReference>
<dbReference type="Pfam" id="PF00293">
    <property type="entry name" value="NUDIX"/>
    <property type="match status" value="1"/>
</dbReference>
<comment type="caution">
    <text evidence="5">The sequence shown here is derived from an EMBL/GenBank/DDBJ whole genome shotgun (WGS) entry which is preliminary data.</text>
</comment>
<comment type="similarity">
    <text evidence="3">Belongs to the Nudix hydrolase family.</text>
</comment>
<dbReference type="PROSITE" id="PS00893">
    <property type="entry name" value="NUDIX_BOX"/>
    <property type="match status" value="1"/>
</dbReference>
<dbReference type="InterPro" id="IPR000086">
    <property type="entry name" value="NUDIX_hydrolase_dom"/>
</dbReference>
<comment type="cofactor">
    <cofactor evidence="1">
        <name>Mg(2+)</name>
        <dbReference type="ChEBI" id="CHEBI:18420"/>
    </cofactor>
</comment>
<sequence length="71" mass="7860">MNIQFHYRARAIITDGDYILLARAIGNGNTFLPGGHIELGEKAEEALVREIKEELGVDSTIRSFLDAVENS</sequence>
<evidence type="ECO:0000256" key="3">
    <source>
        <dbReference type="RuleBase" id="RU003476"/>
    </source>
</evidence>
<dbReference type="PANTHER" id="PTHR43046:SF14">
    <property type="entry name" value="MUTT_NUDIX FAMILY PROTEIN"/>
    <property type="match status" value="1"/>
</dbReference>
<dbReference type="PANTHER" id="PTHR43046">
    <property type="entry name" value="GDP-MANNOSE MANNOSYL HYDROLASE"/>
    <property type="match status" value="1"/>
</dbReference>
<protein>
    <recommendedName>
        <fullName evidence="4">Nudix hydrolase domain-containing protein</fullName>
    </recommendedName>
</protein>
<feature type="domain" description="Nudix hydrolase" evidence="4">
    <location>
        <begin position="4"/>
        <end position="71"/>
    </location>
</feature>
<dbReference type="PROSITE" id="PS51462">
    <property type="entry name" value="NUDIX"/>
    <property type="match status" value="1"/>
</dbReference>
<evidence type="ECO:0000313" key="5">
    <source>
        <dbReference type="EMBL" id="PJE64045.1"/>
    </source>
</evidence>
<evidence type="ECO:0000256" key="1">
    <source>
        <dbReference type="ARBA" id="ARBA00001946"/>
    </source>
</evidence>
<dbReference type="Gene3D" id="3.90.79.10">
    <property type="entry name" value="Nucleoside Triphosphate Pyrophosphohydrolase"/>
    <property type="match status" value="1"/>
</dbReference>
<dbReference type="PRINTS" id="PR00502">
    <property type="entry name" value="NUDIXFAMILY"/>
</dbReference>
<gene>
    <name evidence="5" type="ORF">COU90_04195</name>
</gene>
<name>A0A2M8KVT3_9BACT</name>
<evidence type="ECO:0000259" key="4">
    <source>
        <dbReference type="PROSITE" id="PS51462"/>
    </source>
</evidence>
<dbReference type="Proteomes" id="UP000229098">
    <property type="component" value="Unassembled WGS sequence"/>
</dbReference>
<dbReference type="InterPro" id="IPR020084">
    <property type="entry name" value="NUDIX_hydrolase_CS"/>
</dbReference>
<dbReference type="AlphaFoldDB" id="A0A2M8KVT3"/>
<dbReference type="EMBL" id="PFEF01000010">
    <property type="protein sequence ID" value="PJE64045.1"/>
    <property type="molecule type" value="Genomic_DNA"/>
</dbReference>
<keyword evidence="2 3" id="KW-0378">Hydrolase</keyword>
<reference evidence="6" key="1">
    <citation type="submission" date="2017-09" db="EMBL/GenBank/DDBJ databases">
        <title>Depth-based differentiation of microbial function through sediment-hosted aquifers and enrichment of novel symbionts in the deep terrestrial subsurface.</title>
        <authorList>
            <person name="Probst A.J."/>
            <person name="Ladd B."/>
            <person name="Jarett J.K."/>
            <person name="Geller-Mcgrath D.E."/>
            <person name="Sieber C.M.K."/>
            <person name="Emerson J.B."/>
            <person name="Anantharaman K."/>
            <person name="Thomas B.C."/>
            <person name="Malmstrom R."/>
            <person name="Stieglmeier M."/>
            <person name="Klingl A."/>
            <person name="Woyke T."/>
            <person name="Ryan C.M."/>
            <person name="Banfield J.F."/>
        </authorList>
    </citation>
    <scope>NUCLEOTIDE SEQUENCE [LARGE SCALE GENOMIC DNA]</scope>
</reference>